<dbReference type="Pfam" id="PF00696">
    <property type="entry name" value="AA_kinase"/>
    <property type="match status" value="2"/>
</dbReference>
<protein>
    <submittedName>
        <fullName evidence="4">Aspartate/glutamate/uridylate kinase</fullName>
    </submittedName>
</protein>
<keyword evidence="4" id="KW-0808">Transferase</keyword>
<evidence type="ECO:0000313" key="6">
    <source>
        <dbReference type="Proteomes" id="UP000057043"/>
    </source>
</evidence>
<evidence type="ECO:0000256" key="1">
    <source>
        <dbReference type="SAM" id="MobiDB-lite"/>
    </source>
</evidence>
<dbReference type="SUPFAM" id="SSF53633">
    <property type="entry name" value="Carbamate kinase-like"/>
    <property type="match status" value="1"/>
</dbReference>
<comment type="caution">
    <text evidence="4">The sequence shown here is derived from an EMBL/GenBank/DDBJ whole genome shotgun (WGS) entry which is preliminary data.</text>
</comment>
<gene>
    <name evidence="3" type="ORF">XD72_0576</name>
    <name evidence="4" type="ORF">XE07_1258</name>
</gene>
<dbReference type="InterPro" id="IPR011375">
    <property type="entry name" value="MfnE"/>
</dbReference>
<evidence type="ECO:0000313" key="5">
    <source>
        <dbReference type="Proteomes" id="UP000053961"/>
    </source>
</evidence>
<keyword evidence="4" id="KW-0418">Kinase</keyword>
<proteinExistence type="predicted"/>
<accession>A0A124G397</accession>
<evidence type="ECO:0000313" key="3">
    <source>
        <dbReference type="EMBL" id="KUK45049.1"/>
    </source>
</evidence>
<dbReference type="EMBL" id="LGFT01000009">
    <property type="protein sequence ID" value="KUK45049.1"/>
    <property type="molecule type" value="Genomic_DNA"/>
</dbReference>
<dbReference type="Proteomes" id="UP000053961">
    <property type="component" value="Unassembled WGS sequence"/>
</dbReference>
<dbReference type="AlphaFoldDB" id="A0A124G397"/>
<dbReference type="Proteomes" id="UP000057043">
    <property type="component" value="Unassembled WGS sequence"/>
</dbReference>
<dbReference type="PIRSF" id="PIRSF004857">
    <property type="entry name" value="Kin_aa_kin"/>
    <property type="match status" value="1"/>
</dbReference>
<dbReference type="PATRIC" id="fig|301375.6.peg.187"/>
<dbReference type="InterPro" id="IPR036393">
    <property type="entry name" value="AceGlu_kinase-like_sf"/>
</dbReference>
<sequence length="227" mass="24627">MTFCIVKIGGSLIEVSRDVVRGLVSLSQEGDTFLVVPGGGPMADLVREIQQRYHISEDTAHWMAILAMEEYAHFLADGTGAELIDEISRPVSGVRVLLPYRPLMKDDRELLHTWDYTSDSVAALVAARLSADLVKATDVDGVILEGEVKREIPAEELIGKGTCIDQGALRILRRSGINCLVLDGRDPERFIASLKAGKGGTLIRGRGVGRSGPDVRESLYPGIDQST</sequence>
<feature type="domain" description="Aspartate/glutamate/uridylate kinase" evidence="2">
    <location>
        <begin position="113"/>
        <end position="183"/>
    </location>
</feature>
<name>A0A124G397_9EURY</name>
<dbReference type="GO" id="GO:0016301">
    <property type="term" value="F:kinase activity"/>
    <property type="evidence" value="ECO:0007669"/>
    <property type="project" value="UniProtKB-KW"/>
</dbReference>
<organism evidence="4 5">
    <name type="scientific">Methanothrix harundinacea</name>
    <dbReference type="NCBI Taxonomy" id="301375"/>
    <lineage>
        <taxon>Archaea</taxon>
        <taxon>Methanobacteriati</taxon>
        <taxon>Methanobacteriota</taxon>
        <taxon>Stenosarchaea group</taxon>
        <taxon>Methanomicrobia</taxon>
        <taxon>Methanotrichales</taxon>
        <taxon>Methanotrichaceae</taxon>
        <taxon>Methanothrix</taxon>
    </lineage>
</organism>
<feature type="domain" description="Aspartate/glutamate/uridylate kinase" evidence="2">
    <location>
        <begin position="3"/>
        <end position="78"/>
    </location>
</feature>
<dbReference type="Gene3D" id="3.40.1160.10">
    <property type="entry name" value="Acetylglutamate kinase-like"/>
    <property type="match status" value="1"/>
</dbReference>
<evidence type="ECO:0000259" key="2">
    <source>
        <dbReference type="Pfam" id="PF00696"/>
    </source>
</evidence>
<dbReference type="InterPro" id="IPR001048">
    <property type="entry name" value="Asp/Glu/Uridylate_kinase"/>
</dbReference>
<reference evidence="4" key="1">
    <citation type="journal article" date="2015" name="MBio">
        <title>Genome-resolved metagenomic analysis reveals roles for candidate phyla and other microbial community members in biogeochemical transformations in oil reservoirs.</title>
        <authorList>
            <person name="Hu P."/>
            <person name="Tom L."/>
            <person name="Singh A."/>
            <person name="Thomas B.C."/>
            <person name="Baker B.J."/>
            <person name="Piceno Y.M."/>
            <person name="Andersen G.L."/>
            <person name="Banfield J.F."/>
        </authorList>
    </citation>
    <scope>NUCLEOTIDE SEQUENCE [LARGE SCALE GENOMIC DNA]</scope>
    <source>
        <strain evidence="4">56_747</strain>
    </source>
</reference>
<evidence type="ECO:0000313" key="4">
    <source>
        <dbReference type="EMBL" id="KUK96232.1"/>
    </source>
</evidence>
<reference evidence="5 6" key="2">
    <citation type="journal article" date="2015" name="MBio">
        <title>Genome-Resolved Metagenomic Analysis Reveals Roles for Candidate Phyla and Other Microbial Community Members in Biogeochemical Transformations in Oil Reservoirs.</title>
        <authorList>
            <person name="Hu P."/>
            <person name="Tom L."/>
            <person name="Singh A."/>
            <person name="Thomas B.C."/>
            <person name="Baker B.J."/>
            <person name="Piceno Y.M."/>
            <person name="Andersen G.L."/>
            <person name="Banfield J.F."/>
        </authorList>
    </citation>
    <scope>NUCLEOTIDE SEQUENCE [LARGE SCALE GENOMIC DNA]</scope>
    <source>
        <strain evidence="3">57_489</strain>
    </source>
</reference>
<feature type="region of interest" description="Disordered" evidence="1">
    <location>
        <begin position="207"/>
        <end position="227"/>
    </location>
</feature>
<dbReference type="EMBL" id="LGHB01000017">
    <property type="protein sequence ID" value="KUK96232.1"/>
    <property type="molecule type" value="Genomic_DNA"/>
</dbReference>